<feature type="transmembrane region" description="Helical" evidence="2">
    <location>
        <begin position="250"/>
        <end position="268"/>
    </location>
</feature>
<feature type="transmembrane region" description="Helical" evidence="2">
    <location>
        <begin position="657"/>
        <end position="676"/>
    </location>
</feature>
<keyword evidence="4" id="KW-1185">Reference proteome</keyword>
<feature type="transmembrane region" description="Helical" evidence="2">
    <location>
        <begin position="688"/>
        <end position="713"/>
    </location>
</feature>
<reference evidence="3 4" key="1">
    <citation type="submission" date="2024-08" db="EMBL/GenBank/DDBJ databases">
        <title>Whole-genome sequencing of halo(alkali)philic microorganisms from hypersaline lakes.</title>
        <authorList>
            <person name="Sorokin D.Y."/>
            <person name="Merkel A.Y."/>
            <person name="Messina E."/>
            <person name="Yakimov M."/>
        </authorList>
    </citation>
    <scope>NUCLEOTIDE SEQUENCE [LARGE SCALE GENOMIC DNA]</scope>
    <source>
        <strain evidence="3 4">AB-hyl4</strain>
    </source>
</reference>
<feature type="transmembrane region" description="Helical" evidence="2">
    <location>
        <begin position="57"/>
        <end position="78"/>
    </location>
</feature>
<gene>
    <name evidence="3" type="ORF">ACERK3_19265</name>
</gene>
<dbReference type="Proteomes" id="UP001575105">
    <property type="component" value="Unassembled WGS sequence"/>
</dbReference>
<keyword evidence="2" id="KW-0812">Transmembrane</keyword>
<keyword evidence="2" id="KW-1133">Transmembrane helix</keyword>
<feature type="region of interest" description="Disordered" evidence="1">
    <location>
        <begin position="215"/>
        <end position="240"/>
    </location>
</feature>
<feature type="transmembrane region" description="Helical" evidence="2">
    <location>
        <begin position="558"/>
        <end position="576"/>
    </location>
</feature>
<name>A0ABV4UC55_9BACT</name>
<dbReference type="EMBL" id="JBGUBD010000021">
    <property type="protein sequence ID" value="MFA9480414.1"/>
    <property type="molecule type" value="Genomic_DNA"/>
</dbReference>
<feature type="transmembrane region" description="Helical" evidence="2">
    <location>
        <begin position="383"/>
        <end position="408"/>
    </location>
</feature>
<proteinExistence type="predicted"/>
<dbReference type="RefSeq" id="WP_425347335.1">
    <property type="nucleotide sequence ID" value="NZ_JBGUBD010000021.1"/>
</dbReference>
<feature type="transmembrane region" description="Helical" evidence="2">
    <location>
        <begin position="297"/>
        <end position="320"/>
    </location>
</feature>
<feature type="transmembrane region" description="Helical" evidence="2">
    <location>
        <begin position="622"/>
        <end position="651"/>
    </location>
</feature>
<sequence length="721" mass="79647">MSKQAKPKRVDRELEEFRSLMTPPSKFEDGFTWAAFFGAIFVALLMVPGAIYMTLIAGVGTVSTAAQWVTVILFIEVARRANKSLRKAEIFTLFYLSGGVMAAASAVQGGFHGGMHAIWSQFYVQSSAAAAAGITEHIPDWVAPSDPEVLDQRNMLMWEWLPALGLVSFTMLIGRIDNMVLGYGLFRLTSDLEKLPFPMAPVQAQGIMALSEEQEEESRSVQLDDTEHTDEDEAAGEAGGDAAGRWRWRVFSIGAVIGLAFGLVYLGLPTVTGALLGEPITIIPIPFIDYTADTANLLPAVAVALAIDLGQVIMGMVLPFWAMVGSFVGLLVTFVLNPVLYAGTAHWLPDWIPVLGTYDGGTLTQWSPGDNMQETFYKNNIDFYFSFSIGIGMAIAVAGIWSVAWSLARIRKERQLGGTDMESELYAVPEGRGDIRTWFIFLTYFIVTAMYIGVSMWLLWITDEHGQGWHWGVFAVMVFYSMIYTPLISYVTTRLEGIAGEVINIPFVREASFILSGYHGVAVWFLPVPQHNYSTMAVFYRSCELTGTKFWSIWKSEILLTPIVLIGSLAFAHFIWRMGPIPGPTYLYAQEWWEVTAAQQSIVFSSTLGGFTEFEQAFNTSYILWGLVIGGATFAAFNWIGAPVFLVYGIVRGLGQTLPFAVIPQFIGALIGRYYFQKKLGLMWRQYIPVVAAGFSCGMGLVATLGIGFTFLAKSVFELPY</sequence>
<keyword evidence="2" id="KW-0472">Membrane</keyword>
<evidence type="ECO:0000313" key="4">
    <source>
        <dbReference type="Proteomes" id="UP001575105"/>
    </source>
</evidence>
<feature type="transmembrane region" description="Helical" evidence="2">
    <location>
        <begin position="507"/>
        <end position="526"/>
    </location>
</feature>
<feature type="transmembrane region" description="Helical" evidence="2">
    <location>
        <begin position="90"/>
        <end position="111"/>
    </location>
</feature>
<feature type="transmembrane region" description="Helical" evidence="2">
    <location>
        <begin position="160"/>
        <end position="186"/>
    </location>
</feature>
<feature type="transmembrane region" description="Helical" evidence="2">
    <location>
        <begin position="468"/>
        <end position="487"/>
    </location>
</feature>
<comment type="caution">
    <text evidence="3">The sequence shown here is derived from an EMBL/GenBank/DDBJ whole genome shotgun (WGS) entry which is preliminary data.</text>
</comment>
<feature type="transmembrane region" description="Helical" evidence="2">
    <location>
        <begin position="31"/>
        <end position="51"/>
    </location>
</feature>
<feature type="transmembrane region" description="Helical" evidence="2">
    <location>
        <begin position="438"/>
        <end position="462"/>
    </location>
</feature>
<evidence type="ECO:0000313" key="3">
    <source>
        <dbReference type="EMBL" id="MFA9480414.1"/>
    </source>
</evidence>
<organism evidence="3 4">
    <name type="scientific">Natronomicrosphaera hydrolytica</name>
    <dbReference type="NCBI Taxonomy" id="3242702"/>
    <lineage>
        <taxon>Bacteria</taxon>
        <taxon>Pseudomonadati</taxon>
        <taxon>Planctomycetota</taxon>
        <taxon>Phycisphaerae</taxon>
        <taxon>Phycisphaerales</taxon>
        <taxon>Phycisphaeraceae</taxon>
        <taxon>Natronomicrosphaera</taxon>
    </lineage>
</organism>
<evidence type="ECO:0000256" key="1">
    <source>
        <dbReference type="SAM" id="MobiDB-lite"/>
    </source>
</evidence>
<evidence type="ECO:0000256" key="2">
    <source>
        <dbReference type="SAM" id="Phobius"/>
    </source>
</evidence>
<accession>A0ABV4UC55</accession>
<feature type="transmembrane region" description="Helical" evidence="2">
    <location>
        <begin position="327"/>
        <end position="348"/>
    </location>
</feature>
<protein>
    <submittedName>
        <fullName evidence="3">Peptide transporter</fullName>
    </submittedName>
</protein>